<dbReference type="EMBL" id="KN880471">
    <property type="protein sequence ID" value="KIY70210.1"/>
    <property type="molecule type" value="Genomic_DNA"/>
</dbReference>
<keyword evidence="10" id="KW-1185">Reference proteome</keyword>
<reference evidence="9 10" key="1">
    <citation type="journal article" date="2015" name="Fungal Genet. Biol.">
        <title>Evolution of novel wood decay mechanisms in Agaricales revealed by the genome sequences of Fistulina hepatica and Cylindrobasidium torrendii.</title>
        <authorList>
            <person name="Floudas D."/>
            <person name="Held B.W."/>
            <person name="Riley R."/>
            <person name="Nagy L.G."/>
            <person name="Koehler G."/>
            <person name="Ransdell A.S."/>
            <person name="Younus H."/>
            <person name="Chow J."/>
            <person name="Chiniquy J."/>
            <person name="Lipzen A."/>
            <person name="Tritt A."/>
            <person name="Sun H."/>
            <person name="Haridas S."/>
            <person name="LaButti K."/>
            <person name="Ohm R.A."/>
            <person name="Kues U."/>
            <person name="Blanchette R.A."/>
            <person name="Grigoriev I.V."/>
            <person name="Minto R.E."/>
            <person name="Hibbett D.S."/>
        </authorList>
    </citation>
    <scope>NUCLEOTIDE SEQUENCE [LARGE SCALE GENOMIC DNA]</scope>
    <source>
        <strain evidence="9 10">FP15055 ss-10</strain>
    </source>
</reference>
<dbReference type="InterPro" id="IPR036961">
    <property type="entry name" value="Kinesin_motor_dom_sf"/>
</dbReference>
<dbReference type="PRINTS" id="PR00380">
    <property type="entry name" value="KINESINHEAVY"/>
</dbReference>
<evidence type="ECO:0000256" key="2">
    <source>
        <dbReference type="ARBA" id="ARBA00022741"/>
    </source>
</evidence>
<evidence type="ECO:0000256" key="6">
    <source>
        <dbReference type="SAM" id="Coils"/>
    </source>
</evidence>
<dbReference type="GO" id="GO:0005524">
    <property type="term" value="F:ATP binding"/>
    <property type="evidence" value="ECO:0007669"/>
    <property type="project" value="UniProtKB-UniRule"/>
</dbReference>
<accession>A0A0D7BJ29</accession>
<protein>
    <submittedName>
        <fullName evidence="9">Kinesin-domain-containing protein</fullName>
    </submittedName>
</protein>
<evidence type="ECO:0000256" key="4">
    <source>
        <dbReference type="ARBA" id="ARBA00023175"/>
    </source>
</evidence>
<evidence type="ECO:0000313" key="9">
    <source>
        <dbReference type="EMBL" id="KIY70210.1"/>
    </source>
</evidence>
<feature type="coiled-coil region" evidence="6">
    <location>
        <begin position="98"/>
        <end position="220"/>
    </location>
</feature>
<dbReference type="Gene3D" id="3.40.850.10">
    <property type="entry name" value="Kinesin motor domain"/>
    <property type="match status" value="1"/>
</dbReference>
<feature type="region of interest" description="Disordered" evidence="7">
    <location>
        <begin position="511"/>
        <end position="550"/>
    </location>
</feature>
<dbReference type="PROSITE" id="PS50067">
    <property type="entry name" value="KINESIN_MOTOR_2"/>
    <property type="match status" value="1"/>
</dbReference>
<feature type="compositionally biased region" description="Basic and acidic residues" evidence="7">
    <location>
        <begin position="35"/>
        <end position="46"/>
    </location>
</feature>
<feature type="compositionally biased region" description="Basic and acidic residues" evidence="7">
    <location>
        <begin position="522"/>
        <end position="538"/>
    </location>
</feature>
<dbReference type="Pfam" id="PF00225">
    <property type="entry name" value="Kinesin"/>
    <property type="match status" value="1"/>
</dbReference>
<keyword evidence="4 5" id="KW-0505">Motor protein</keyword>
<keyword evidence="1" id="KW-0493">Microtubule</keyword>
<dbReference type="SUPFAM" id="SSF52540">
    <property type="entry name" value="P-loop containing nucleoside triphosphate hydrolases"/>
    <property type="match status" value="1"/>
</dbReference>
<organism evidence="9 10">
    <name type="scientific">Cylindrobasidium torrendii FP15055 ss-10</name>
    <dbReference type="NCBI Taxonomy" id="1314674"/>
    <lineage>
        <taxon>Eukaryota</taxon>
        <taxon>Fungi</taxon>
        <taxon>Dikarya</taxon>
        <taxon>Basidiomycota</taxon>
        <taxon>Agaricomycotina</taxon>
        <taxon>Agaricomycetes</taxon>
        <taxon>Agaricomycetidae</taxon>
        <taxon>Agaricales</taxon>
        <taxon>Marasmiineae</taxon>
        <taxon>Physalacriaceae</taxon>
        <taxon>Cylindrobasidium</taxon>
    </lineage>
</organism>
<dbReference type="InterPro" id="IPR027417">
    <property type="entry name" value="P-loop_NTPase"/>
</dbReference>
<evidence type="ECO:0000256" key="5">
    <source>
        <dbReference type="PROSITE-ProRule" id="PRU00283"/>
    </source>
</evidence>
<name>A0A0D7BJ29_9AGAR</name>
<gene>
    <name evidence="9" type="ORF">CYLTODRAFT_451893</name>
</gene>
<dbReference type="InterPro" id="IPR001752">
    <property type="entry name" value="Kinesin_motor_dom"/>
</dbReference>
<dbReference type="SMART" id="SM00129">
    <property type="entry name" value="KISc"/>
    <property type="match status" value="1"/>
</dbReference>
<sequence length="608" mass="67223">MPAGPTLVEADAEDATIALPVTRNVTTTRGSLKRKANENAEEEARNRKLVRPNGAAKPPSGPSRKPLSTSMTKPPSKPLPLTKPKGPTLTTSARANQLADLTRDLSEARSEVRDLKHALNGVKSELEEEKRARSLREYDIESDVRRAEQRVEELEADLATERKELEHTRDRETWLKADLDFMRGTLGKREEKIAEVEAELQKKTAEIEALKQEVVDGERIRRELHNTIQDLKGNIRVFARVRPPLNESDLADMEYDKDKRSLKVVSVSESATGAARRDIHNFTFDRIFRPEAQQAEVWSEVEGVVQSCVDGYNVCVFAYGQTGSGKSWTMEGGDTPETRGMIPRAVDATFKVTEDLKMKGWHYTLEGQYLEIYNESIVDLLTMNPLPASSYTIRHDAPTRSTTVVNMSTVPLACEDDVNKMLANAKRRRTVASTGMNEQSSRSHSVFRLHLTGTNESSGEVCEGWLNLVDLAGSERLAVLNHGGDRLKETQNINKSLSALGDVISALGDAGGQTARLPPVSEDGKPPSRPPSRGERPPSRTGPPAEKHIPYRNSKLTYLLQYSLGGSSKTLMILNLSPTIGHLGESLNSLRFATKVNNTTVGAAKKMR</sequence>
<evidence type="ECO:0000313" key="10">
    <source>
        <dbReference type="Proteomes" id="UP000054007"/>
    </source>
</evidence>
<keyword evidence="2 5" id="KW-0547">Nucleotide-binding</keyword>
<dbReference type="GO" id="GO:0005874">
    <property type="term" value="C:microtubule"/>
    <property type="evidence" value="ECO:0007669"/>
    <property type="project" value="UniProtKB-KW"/>
</dbReference>
<keyword evidence="3 5" id="KW-0067">ATP-binding</keyword>
<dbReference type="Proteomes" id="UP000054007">
    <property type="component" value="Unassembled WGS sequence"/>
</dbReference>
<dbReference type="GO" id="GO:0008017">
    <property type="term" value="F:microtubule binding"/>
    <property type="evidence" value="ECO:0007669"/>
    <property type="project" value="InterPro"/>
</dbReference>
<dbReference type="PANTHER" id="PTHR47972">
    <property type="entry name" value="KINESIN-LIKE PROTEIN KLP-3"/>
    <property type="match status" value="1"/>
</dbReference>
<feature type="compositionally biased region" description="Low complexity" evidence="7">
    <location>
        <begin position="65"/>
        <end position="92"/>
    </location>
</feature>
<dbReference type="PANTHER" id="PTHR47972:SF45">
    <property type="entry name" value="PROTEIN CLARET SEGREGATIONAL"/>
    <property type="match status" value="1"/>
</dbReference>
<evidence type="ECO:0000259" key="8">
    <source>
        <dbReference type="PROSITE" id="PS50067"/>
    </source>
</evidence>
<dbReference type="AlphaFoldDB" id="A0A0D7BJ29"/>
<evidence type="ECO:0000256" key="1">
    <source>
        <dbReference type="ARBA" id="ARBA00022701"/>
    </source>
</evidence>
<dbReference type="GO" id="GO:0003777">
    <property type="term" value="F:microtubule motor activity"/>
    <property type="evidence" value="ECO:0007669"/>
    <property type="project" value="InterPro"/>
</dbReference>
<proteinExistence type="inferred from homology"/>
<dbReference type="GO" id="GO:0007018">
    <property type="term" value="P:microtubule-based movement"/>
    <property type="evidence" value="ECO:0007669"/>
    <property type="project" value="InterPro"/>
</dbReference>
<evidence type="ECO:0000256" key="3">
    <source>
        <dbReference type="ARBA" id="ARBA00022840"/>
    </source>
</evidence>
<comment type="similarity">
    <text evidence="5">Belongs to the TRAFAC class myosin-kinesin ATPase superfamily. Kinesin family.</text>
</comment>
<dbReference type="OrthoDB" id="3176171at2759"/>
<evidence type="ECO:0000256" key="7">
    <source>
        <dbReference type="SAM" id="MobiDB-lite"/>
    </source>
</evidence>
<feature type="region of interest" description="Disordered" evidence="7">
    <location>
        <begin position="19"/>
        <end position="93"/>
    </location>
</feature>
<dbReference type="Gene3D" id="1.10.287.1490">
    <property type="match status" value="1"/>
</dbReference>
<feature type="domain" description="Kinesin motor" evidence="8">
    <location>
        <begin position="234"/>
        <end position="599"/>
    </location>
</feature>
<feature type="binding site" evidence="5">
    <location>
        <begin position="320"/>
        <end position="327"/>
    </location>
    <ligand>
        <name>ATP</name>
        <dbReference type="ChEBI" id="CHEBI:30616"/>
    </ligand>
</feature>
<dbReference type="InterPro" id="IPR027640">
    <property type="entry name" value="Kinesin-like_fam"/>
</dbReference>
<dbReference type="STRING" id="1314674.A0A0D7BJ29"/>
<keyword evidence="6" id="KW-0175">Coiled coil</keyword>